<dbReference type="Pfam" id="PF13565">
    <property type="entry name" value="HTH_32"/>
    <property type="match status" value="1"/>
</dbReference>
<gene>
    <name evidence="2" type="ORF">EDC57_1123</name>
</gene>
<evidence type="ECO:0000313" key="3">
    <source>
        <dbReference type="Proteomes" id="UP000276634"/>
    </source>
</evidence>
<evidence type="ECO:0000259" key="1">
    <source>
        <dbReference type="PROSITE" id="PS50994"/>
    </source>
</evidence>
<dbReference type="PANTHER" id="PTHR47515">
    <property type="entry name" value="LOW CALCIUM RESPONSE LOCUS PROTEIN T"/>
    <property type="match status" value="1"/>
</dbReference>
<dbReference type="EMBL" id="RJVI01000001">
    <property type="protein sequence ID" value="ROR35206.1"/>
    <property type="molecule type" value="Genomic_DNA"/>
</dbReference>
<dbReference type="PROSITE" id="PS50994">
    <property type="entry name" value="INTEGRASE"/>
    <property type="match status" value="1"/>
</dbReference>
<dbReference type="Proteomes" id="UP000276634">
    <property type="component" value="Unassembled WGS sequence"/>
</dbReference>
<protein>
    <submittedName>
        <fullName evidence="2">IS30 family transposase</fullName>
    </submittedName>
</protein>
<dbReference type="InterPro" id="IPR009057">
    <property type="entry name" value="Homeodomain-like_sf"/>
</dbReference>
<accession>A0A3N1Y8S2</accession>
<dbReference type="GO" id="GO:0003676">
    <property type="term" value="F:nucleic acid binding"/>
    <property type="evidence" value="ECO:0007669"/>
    <property type="project" value="InterPro"/>
</dbReference>
<dbReference type="Gene3D" id="3.30.420.10">
    <property type="entry name" value="Ribonuclease H-like superfamily/Ribonuclease H"/>
    <property type="match status" value="1"/>
</dbReference>
<dbReference type="OrthoDB" id="9803878at2"/>
<organism evidence="2 3">
    <name type="scientific">Inmirania thermothiophila</name>
    <dbReference type="NCBI Taxonomy" id="1750597"/>
    <lineage>
        <taxon>Bacteria</taxon>
        <taxon>Pseudomonadati</taxon>
        <taxon>Pseudomonadota</taxon>
        <taxon>Gammaproteobacteria</taxon>
        <taxon>Chromatiales</taxon>
        <taxon>Ectothiorhodospiraceae</taxon>
        <taxon>Inmirania</taxon>
    </lineage>
</organism>
<dbReference type="InterPro" id="IPR036397">
    <property type="entry name" value="RNaseH_sf"/>
</dbReference>
<proteinExistence type="predicted"/>
<dbReference type="SUPFAM" id="SSF46689">
    <property type="entry name" value="Homeodomain-like"/>
    <property type="match status" value="1"/>
</dbReference>
<dbReference type="Pfam" id="PF13683">
    <property type="entry name" value="rve_3"/>
    <property type="match status" value="1"/>
</dbReference>
<evidence type="ECO:0000313" key="2">
    <source>
        <dbReference type="EMBL" id="ROR35206.1"/>
    </source>
</evidence>
<dbReference type="InterPro" id="IPR001584">
    <property type="entry name" value="Integrase_cat-core"/>
</dbReference>
<dbReference type="RefSeq" id="WP_123400835.1">
    <property type="nucleotide sequence ID" value="NZ_RJVI01000001.1"/>
</dbReference>
<dbReference type="AlphaFoldDB" id="A0A3N1Y8S2"/>
<feature type="domain" description="Integrase catalytic" evidence="1">
    <location>
        <begin position="147"/>
        <end position="308"/>
    </location>
</feature>
<dbReference type="GO" id="GO:0015074">
    <property type="term" value="P:DNA integration"/>
    <property type="evidence" value="ECO:0007669"/>
    <property type="project" value="InterPro"/>
</dbReference>
<dbReference type="SUPFAM" id="SSF53098">
    <property type="entry name" value="Ribonuclease H-like"/>
    <property type="match status" value="1"/>
</dbReference>
<keyword evidence="3" id="KW-1185">Reference proteome</keyword>
<sequence length="321" mass="36847">MRHRLGVVERFEYLRRRGLSAAEAAAVLGVSRATVHRWRRRLAERGLRGLRPGSRRPRRLRRKGWDRHLVEAVERLHASFPAWGKEELVVLLRTQGFAVSASTVGRILAWLRQRGRIPAAPLAGGGGRRRGRPWRRRWARRSRTRLRGKAPGDVVQLDTLELRLLPGVTVYQFTAWDAASRWSVAQVYHRPTSRCAAWFLEHLRAQCPFPIRALQVDGGSEFAGRFEAACEAAGIPLYVLPPRSPKLNGGVERTQGSWRYEFYACYPLPTTLAELRPLVQWWQHVYNHLRPHQALQGLTPAEYLRQHTQHPAPRVVVSPMY</sequence>
<dbReference type="PANTHER" id="PTHR47515:SF2">
    <property type="entry name" value="INTEGRASE CORE DOMAIN PROTEIN"/>
    <property type="match status" value="1"/>
</dbReference>
<dbReference type="InterPro" id="IPR001387">
    <property type="entry name" value="Cro/C1-type_HTH"/>
</dbReference>
<comment type="caution">
    <text evidence="2">The sequence shown here is derived from an EMBL/GenBank/DDBJ whole genome shotgun (WGS) entry which is preliminary data.</text>
</comment>
<dbReference type="CDD" id="cd00093">
    <property type="entry name" value="HTH_XRE"/>
    <property type="match status" value="1"/>
</dbReference>
<dbReference type="InterPro" id="IPR012337">
    <property type="entry name" value="RNaseH-like_sf"/>
</dbReference>
<name>A0A3N1Y8S2_9GAMM</name>
<reference evidence="2 3" key="1">
    <citation type="submission" date="2018-11" db="EMBL/GenBank/DDBJ databases">
        <title>Genomic Encyclopedia of Type Strains, Phase IV (KMG-IV): sequencing the most valuable type-strain genomes for metagenomic binning, comparative biology and taxonomic classification.</title>
        <authorList>
            <person name="Goeker M."/>
        </authorList>
    </citation>
    <scope>NUCLEOTIDE SEQUENCE [LARGE SCALE GENOMIC DNA]</scope>
    <source>
        <strain evidence="2 3">DSM 100275</strain>
    </source>
</reference>